<feature type="chain" id="PRO_5001802483" evidence="1">
    <location>
        <begin position="21"/>
        <end position="174"/>
    </location>
</feature>
<protein>
    <submittedName>
        <fullName evidence="2">Uncharacterized protein</fullName>
    </submittedName>
</protein>
<dbReference type="eggNOG" id="ENOG5033FV4">
    <property type="taxonomic scope" value="Bacteria"/>
</dbReference>
<dbReference type="OrthoDB" id="1361101at2"/>
<reference evidence="3 5" key="2">
    <citation type="submission" date="2016-11" db="EMBL/GenBank/DDBJ databases">
        <title>Whole genomes of Flavobacteriaceae.</title>
        <authorList>
            <person name="Stine C."/>
            <person name="Li C."/>
            <person name="Tadesse D."/>
        </authorList>
    </citation>
    <scope>NUCLEOTIDE SEQUENCE [LARGE SCALE GENOMIC DNA]</scope>
    <source>
        <strain evidence="3 5">ATCC 29551</strain>
    </source>
</reference>
<evidence type="ECO:0000313" key="2">
    <source>
        <dbReference type="EMBL" id="KFF13677.1"/>
    </source>
</evidence>
<dbReference type="EMBL" id="MUGY01000028">
    <property type="protein sequence ID" value="OXA90328.1"/>
    <property type="molecule type" value="Genomic_DNA"/>
</dbReference>
<sequence length="174" mass="19386">MNFKTLLILPFFFLSILVNAQESLNFKGKTYPATQSWDFICENYALSGEANVQIAKTETGGLLKISVATTDPKLQITGVAYIYLADNTIIVCIDKKNNEAAENKTANYFNLSAIEMNKLKKTDIQSIRFNITGTANKFSSQIGNFTAVNKKSYFSTKFDKTKKSFDTATEIQGL</sequence>
<dbReference type="Proteomes" id="UP000028712">
    <property type="component" value="Unassembled WGS sequence"/>
</dbReference>
<dbReference type="RefSeq" id="WP_035625152.1">
    <property type="nucleotide sequence ID" value="NZ_JBEWQG010000012.1"/>
</dbReference>
<keyword evidence="1" id="KW-0732">Signal</keyword>
<evidence type="ECO:0000313" key="4">
    <source>
        <dbReference type="Proteomes" id="UP000028712"/>
    </source>
</evidence>
<dbReference type="STRING" id="991.IW20_17845"/>
<evidence type="ECO:0000313" key="3">
    <source>
        <dbReference type="EMBL" id="OXA90328.1"/>
    </source>
</evidence>
<dbReference type="AlphaFoldDB" id="A0A086AAG3"/>
<gene>
    <name evidence="3" type="ORF">B0A62_19875</name>
    <name evidence="2" type="ORF">IW20_17845</name>
</gene>
<accession>A0A086AAG3</accession>
<dbReference type="Proteomes" id="UP000198424">
    <property type="component" value="Unassembled WGS sequence"/>
</dbReference>
<name>A0A086AAG3_FLAHY</name>
<organism evidence="2 4">
    <name type="scientific">Flavobacterium hydatis</name>
    <name type="common">Cytophaga aquatilis</name>
    <dbReference type="NCBI Taxonomy" id="991"/>
    <lineage>
        <taxon>Bacteria</taxon>
        <taxon>Pseudomonadati</taxon>
        <taxon>Bacteroidota</taxon>
        <taxon>Flavobacteriia</taxon>
        <taxon>Flavobacteriales</taxon>
        <taxon>Flavobacteriaceae</taxon>
        <taxon>Flavobacterium</taxon>
    </lineage>
</organism>
<dbReference type="EMBL" id="JPRM01000028">
    <property type="protein sequence ID" value="KFF13677.1"/>
    <property type="molecule type" value="Genomic_DNA"/>
</dbReference>
<reference evidence="2 4" key="1">
    <citation type="submission" date="2014-07" db="EMBL/GenBank/DDBJ databases">
        <title>Genome of Flavobacterium hydatis DSM 2063.</title>
        <authorList>
            <person name="Pipes S.E."/>
            <person name="Stropko S.J."/>
            <person name="Newman J.D."/>
        </authorList>
    </citation>
    <scope>NUCLEOTIDE SEQUENCE [LARGE SCALE GENOMIC DNA]</scope>
    <source>
        <strain evidence="2 4">DSM 2063</strain>
    </source>
</reference>
<feature type="signal peptide" evidence="1">
    <location>
        <begin position="1"/>
        <end position="20"/>
    </location>
</feature>
<evidence type="ECO:0000256" key="1">
    <source>
        <dbReference type="SAM" id="SignalP"/>
    </source>
</evidence>
<proteinExistence type="predicted"/>
<comment type="caution">
    <text evidence="2">The sequence shown here is derived from an EMBL/GenBank/DDBJ whole genome shotgun (WGS) entry which is preliminary data.</text>
</comment>
<evidence type="ECO:0000313" key="5">
    <source>
        <dbReference type="Proteomes" id="UP000198424"/>
    </source>
</evidence>
<keyword evidence="5" id="KW-1185">Reference proteome</keyword>